<gene>
    <name evidence="1" type="ORF">GCM10010470_32660</name>
</gene>
<protein>
    <submittedName>
        <fullName evidence="1">Uncharacterized protein</fullName>
    </submittedName>
</protein>
<reference evidence="1 2" key="1">
    <citation type="journal article" date="2019" name="Int. J. Syst. Evol. Microbiol.">
        <title>The Global Catalogue of Microorganisms (GCM) 10K type strain sequencing project: providing services to taxonomists for standard genome sequencing and annotation.</title>
        <authorList>
            <consortium name="The Broad Institute Genomics Platform"/>
            <consortium name="The Broad Institute Genome Sequencing Center for Infectious Disease"/>
            <person name="Wu L."/>
            <person name="Ma J."/>
        </authorList>
    </citation>
    <scope>NUCLEOTIDE SEQUENCE [LARGE SCALE GENOMIC DNA]</scope>
    <source>
        <strain evidence="1 2">JCM 9383</strain>
    </source>
</reference>
<accession>A0ABN3VF48</accession>
<dbReference type="Proteomes" id="UP001500979">
    <property type="component" value="Unassembled WGS sequence"/>
</dbReference>
<dbReference type="InterPro" id="IPR028082">
    <property type="entry name" value="Peripla_BP_I"/>
</dbReference>
<proteinExistence type="predicted"/>
<keyword evidence="2" id="KW-1185">Reference proteome</keyword>
<name>A0ABN3VF48_9PSEU</name>
<dbReference type="SUPFAM" id="SSF53822">
    <property type="entry name" value="Periplasmic binding protein-like I"/>
    <property type="match status" value="1"/>
</dbReference>
<dbReference type="EMBL" id="BAAAUX010000014">
    <property type="protein sequence ID" value="GAA2795150.1"/>
    <property type="molecule type" value="Genomic_DNA"/>
</dbReference>
<evidence type="ECO:0000313" key="1">
    <source>
        <dbReference type="EMBL" id="GAA2795150.1"/>
    </source>
</evidence>
<comment type="caution">
    <text evidence="1">The sequence shown here is derived from an EMBL/GenBank/DDBJ whole genome shotgun (WGS) entry which is preliminary data.</text>
</comment>
<organism evidence="1 2">
    <name type="scientific">Saccharopolyspora taberi</name>
    <dbReference type="NCBI Taxonomy" id="60895"/>
    <lineage>
        <taxon>Bacteria</taxon>
        <taxon>Bacillati</taxon>
        <taxon>Actinomycetota</taxon>
        <taxon>Actinomycetes</taxon>
        <taxon>Pseudonocardiales</taxon>
        <taxon>Pseudonocardiaceae</taxon>
        <taxon>Saccharopolyspora</taxon>
    </lineage>
</organism>
<evidence type="ECO:0000313" key="2">
    <source>
        <dbReference type="Proteomes" id="UP001500979"/>
    </source>
</evidence>
<sequence length="139" mass="14374">MNAELAKVVELLRSMDAVLVNVGHGRGERSTADADAFVRAWADGGGELGTVVSWPATAASWLRPACRFAAGAPDAWVVAAEPGEWTGIGPRLAATGLWRPHRTVAFSGLAGLADGVDGLRGATEDGAGWMFFDGQLVVG</sequence>